<sequence>MAPKGQLQTRLWNLGPTKEINNAELFAISEALRYVLQNDLKNREGDPVNMLKVLRRIQSMEPGPQATVNMAMEYKEKIFQAARKVDEDIMGIQVNDTWSRAKLHGVSLEQYHQLTAQAEDLTKQADDIKNASLLVIITLRNKKDAEDICRKGLWIYGKHHSADKLLPAGPGAFAKRVPDGVILPIGANEQQDWPVICMGEGNAATAGGNHSAKSDECPKKKAAIKAAQEKRGVPKVKTRRWNPQQLPTNRRTRKRPLKSIKTVNVYNSWIKKGPNLRSSVALGAAEA</sequence>
<evidence type="ECO:0000313" key="2">
    <source>
        <dbReference type="Proteomes" id="UP000298138"/>
    </source>
</evidence>
<dbReference type="InParanoid" id="A0A4S2MVZ8"/>
<proteinExistence type="predicted"/>
<protein>
    <submittedName>
        <fullName evidence="1">Uncharacterized protein</fullName>
    </submittedName>
</protein>
<name>A0A4S2MVZ8_9PEZI</name>
<accession>A0A4S2MVZ8</accession>
<reference evidence="1 2" key="1">
    <citation type="submission" date="2019-04" db="EMBL/GenBank/DDBJ databases">
        <title>Comparative genomics and transcriptomics to analyze fruiting body development in filamentous ascomycetes.</title>
        <authorList>
            <consortium name="DOE Joint Genome Institute"/>
            <person name="Lutkenhaus R."/>
            <person name="Traeger S."/>
            <person name="Breuer J."/>
            <person name="Kuo A."/>
            <person name="Lipzen A."/>
            <person name="Pangilinan J."/>
            <person name="Dilworth D."/>
            <person name="Sandor L."/>
            <person name="Poggeler S."/>
            <person name="Barry K."/>
            <person name="Grigoriev I.V."/>
            <person name="Nowrousian M."/>
        </authorList>
    </citation>
    <scope>NUCLEOTIDE SEQUENCE [LARGE SCALE GENOMIC DNA]</scope>
    <source>
        <strain evidence="1 2">CBS 389.68</strain>
    </source>
</reference>
<dbReference type="AlphaFoldDB" id="A0A4S2MVZ8"/>
<dbReference type="Proteomes" id="UP000298138">
    <property type="component" value="Unassembled WGS sequence"/>
</dbReference>
<dbReference type="EMBL" id="ML220122">
    <property type="protein sequence ID" value="TGZ80809.1"/>
    <property type="molecule type" value="Genomic_DNA"/>
</dbReference>
<gene>
    <name evidence="1" type="ORF">EX30DRAFT_371849</name>
</gene>
<keyword evidence="2" id="KW-1185">Reference proteome</keyword>
<organism evidence="1 2">
    <name type="scientific">Ascodesmis nigricans</name>
    <dbReference type="NCBI Taxonomy" id="341454"/>
    <lineage>
        <taxon>Eukaryota</taxon>
        <taxon>Fungi</taxon>
        <taxon>Dikarya</taxon>
        <taxon>Ascomycota</taxon>
        <taxon>Pezizomycotina</taxon>
        <taxon>Pezizomycetes</taxon>
        <taxon>Pezizales</taxon>
        <taxon>Ascodesmidaceae</taxon>
        <taxon>Ascodesmis</taxon>
    </lineage>
</organism>
<evidence type="ECO:0000313" key="1">
    <source>
        <dbReference type="EMBL" id="TGZ80809.1"/>
    </source>
</evidence>
<dbReference type="OrthoDB" id="4226988at2759"/>